<evidence type="ECO:0000259" key="2">
    <source>
        <dbReference type="Pfam" id="PF12516"/>
    </source>
</evidence>
<evidence type="ECO:0000256" key="1">
    <source>
        <dbReference type="ARBA" id="ARBA00008309"/>
    </source>
</evidence>
<dbReference type="Pfam" id="PF12516">
    <property type="entry name" value="DUF3719"/>
    <property type="match status" value="1"/>
</dbReference>
<evidence type="ECO:0000313" key="4">
    <source>
        <dbReference type="Proteomes" id="UP000807504"/>
    </source>
</evidence>
<dbReference type="AlphaFoldDB" id="A0A8T0FVB0"/>
<dbReference type="InterPro" id="IPR022194">
    <property type="entry name" value="DUF3719"/>
</dbReference>
<dbReference type="PANTHER" id="PTHR31997">
    <property type="entry name" value="AGAP003710-PA"/>
    <property type="match status" value="1"/>
</dbReference>
<reference evidence="3" key="2">
    <citation type="submission" date="2020-06" db="EMBL/GenBank/DDBJ databases">
        <authorList>
            <person name="Sheffer M."/>
        </authorList>
    </citation>
    <scope>NUCLEOTIDE SEQUENCE</scope>
</reference>
<dbReference type="EMBL" id="JABXBU010000002">
    <property type="protein sequence ID" value="KAF8795031.1"/>
    <property type="molecule type" value="Genomic_DNA"/>
</dbReference>
<gene>
    <name evidence="3" type="ORF">HNY73_002930</name>
</gene>
<keyword evidence="4" id="KW-1185">Reference proteome</keyword>
<proteinExistence type="inferred from homology"/>
<feature type="domain" description="DUF3719" evidence="2">
    <location>
        <begin position="106"/>
        <end position="167"/>
    </location>
</feature>
<evidence type="ECO:0000313" key="3">
    <source>
        <dbReference type="EMBL" id="KAF8795031.1"/>
    </source>
</evidence>
<comment type="caution">
    <text evidence="3">The sequence shown here is derived from an EMBL/GenBank/DDBJ whole genome shotgun (WGS) entry which is preliminary data.</text>
</comment>
<sequence length="568" mass="64849">MSKKLVDKRSVDVFNLEFLNEHVNKERTQWNSSSSNEESFLDSRSEVLWSREKNELFSENDFFRGFCDSFSDLTERSNSSCSWHNDDFDMNSSIKVKLSLDAIEDALYEQKQSNLISKTVFQECCEWAKKFSYFRLKGEQIVKPVDDKAELYSVEENGKSYHENSTSGLQIQGVKMAIHASEKHLIKAHCVNDFDNLEEEQDYFKENFDGDEEECFALDNRIAYEQISPPPFLKSEIPSIQSVETVQEKIVEKIAFEIWPKVLGILQKTKSSHVPDIFEDFQLPPIVTALQQRKIPQHRPKTEGTDLSVSDFPKLSSILTITPKILQNKQDYVSRSSRPNSEIHLSRRNYTVPIPRRKNESSKVYSNVSKFNKYQQTTISSSKQIVKGETDYLSTSSLLPALEEDAPDTSVILRGFSLEPEFKNISSTKCETIHLSKKSECFLPPIERKSPVPANVKLTRNLFTFFGTPLKFDKHEGNVSAIQPTSRPCTSVSRKSTKFSGNVNIKQNDGHSSIKKTSLTDMKTVTENNPCKQVTLFPIVTSLTTEKERNLTSAKRGLLNTFVSGKKR</sequence>
<dbReference type="InterPro" id="IPR039630">
    <property type="entry name" value="FAM149"/>
</dbReference>
<protein>
    <submittedName>
        <fullName evidence="3">Protein FAM149B1 like protein</fullName>
    </submittedName>
</protein>
<organism evidence="3 4">
    <name type="scientific">Argiope bruennichi</name>
    <name type="common">Wasp spider</name>
    <name type="synonym">Aranea bruennichi</name>
    <dbReference type="NCBI Taxonomy" id="94029"/>
    <lineage>
        <taxon>Eukaryota</taxon>
        <taxon>Metazoa</taxon>
        <taxon>Ecdysozoa</taxon>
        <taxon>Arthropoda</taxon>
        <taxon>Chelicerata</taxon>
        <taxon>Arachnida</taxon>
        <taxon>Araneae</taxon>
        <taxon>Araneomorphae</taxon>
        <taxon>Entelegynae</taxon>
        <taxon>Araneoidea</taxon>
        <taxon>Araneidae</taxon>
        <taxon>Argiope</taxon>
    </lineage>
</organism>
<dbReference type="PANTHER" id="PTHR31997:SF1">
    <property type="entry name" value="AGAP003710-PA"/>
    <property type="match status" value="1"/>
</dbReference>
<comment type="similarity">
    <text evidence="1">Belongs to the FAM149 family.</text>
</comment>
<reference evidence="3" key="1">
    <citation type="journal article" date="2020" name="bioRxiv">
        <title>Chromosome-level reference genome of the European wasp spider Argiope bruennichi: a resource for studies on range expansion and evolutionary adaptation.</title>
        <authorList>
            <person name="Sheffer M.M."/>
            <person name="Hoppe A."/>
            <person name="Krehenwinkel H."/>
            <person name="Uhl G."/>
            <person name="Kuss A.W."/>
            <person name="Jensen L."/>
            <person name="Jensen C."/>
            <person name="Gillespie R.G."/>
            <person name="Hoff K.J."/>
            <person name="Prost S."/>
        </authorList>
    </citation>
    <scope>NUCLEOTIDE SEQUENCE</scope>
</reference>
<name>A0A8T0FVB0_ARGBR</name>
<accession>A0A8T0FVB0</accession>
<dbReference type="Proteomes" id="UP000807504">
    <property type="component" value="Unassembled WGS sequence"/>
</dbReference>